<comment type="caution">
    <text evidence="6">The sequence shown here is derived from an EMBL/GenBank/DDBJ whole genome shotgun (WGS) entry which is preliminary data.</text>
</comment>
<sequence length="248" mass="27135">MILSDFWKALAQTGDPVFRRVLAKGIGLTVLLLVAVYALVLWLLNTVLPDTVTLPLIGQIAWVDDLLSGASILLMLVMSVFLMVPVASAFTSIFLDDVADAVEARHYPALAPAPRLSLLQGLSDSLRFLAVIFAANLVALAIYLAVAPLAPFIFLAMNGWLLGQEYFQLLAMRRLGRAGARAMRRRHAPEIWIAGTLMALPLSVPILNLAVPVLGAATFTHLYHRLARRGRPRQADPFARTSRDHAPR</sequence>
<organism evidence="6 7">
    <name type="scientific">Mesobaculum littorinae</name>
    <dbReference type="NCBI Taxonomy" id="2486419"/>
    <lineage>
        <taxon>Bacteria</taxon>
        <taxon>Pseudomonadati</taxon>
        <taxon>Pseudomonadota</taxon>
        <taxon>Alphaproteobacteria</taxon>
        <taxon>Rhodobacterales</taxon>
        <taxon>Roseobacteraceae</taxon>
        <taxon>Mesobaculum</taxon>
    </lineage>
</organism>
<dbReference type="AlphaFoldDB" id="A0A438AKG4"/>
<evidence type="ECO:0000256" key="1">
    <source>
        <dbReference type="ARBA" id="ARBA00004141"/>
    </source>
</evidence>
<evidence type="ECO:0000313" key="7">
    <source>
        <dbReference type="Proteomes" id="UP000285908"/>
    </source>
</evidence>
<evidence type="ECO:0008006" key="8">
    <source>
        <dbReference type="Google" id="ProtNLM"/>
    </source>
</evidence>
<evidence type="ECO:0000256" key="5">
    <source>
        <dbReference type="SAM" id="Phobius"/>
    </source>
</evidence>
<reference evidence="6 7" key="1">
    <citation type="submission" date="2018-11" db="EMBL/GenBank/DDBJ databases">
        <title>Mesobaculum littorinae gen. nov., sp. nov., isolated from Littorina scabra that represents a novel genus of the order Rhodobacteraceae.</title>
        <authorList>
            <person name="Li F."/>
        </authorList>
    </citation>
    <scope>NUCLEOTIDE SEQUENCE [LARGE SCALE GENOMIC DNA]</scope>
    <source>
        <strain evidence="6 7">M0103</strain>
    </source>
</reference>
<feature type="transmembrane region" description="Helical" evidence="5">
    <location>
        <begin position="191"/>
        <end position="214"/>
    </location>
</feature>
<keyword evidence="2 5" id="KW-0812">Transmembrane</keyword>
<dbReference type="OrthoDB" id="5421146at2"/>
<dbReference type="Pfam" id="PF07264">
    <property type="entry name" value="EI24"/>
    <property type="match status" value="1"/>
</dbReference>
<evidence type="ECO:0000256" key="4">
    <source>
        <dbReference type="ARBA" id="ARBA00023136"/>
    </source>
</evidence>
<evidence type="ECO:0000256" key="2">
    <source>
        <dbReference type="ARBA" id="ARBA00022692"/>
    </source>
</evidence>
<evidence type="ECO:0000256" key="3">
    <source>
        <dbReference type="ARBA" id="ARBA00022989"/>
    </source>
</evidence>
<evidence type="ECO:0000313" key="6">
    <source>
        <dbReference type="EMBL" id="RVV99160.1"/>
    </source>
</evidence>
<feature type="transmembrane region" description="Helical" evidence="5">
    <location>
        <begin position="125"/>
        <end position="146"/>
    </location>
</feature>
<dbReference type="InterPro" id="IPR059112">
    <property type="entry name" value="CysZ/EI24"/>
</dbReference>
<keyword evidence="4 5" id="KW-0472">Membrane</keyword>
<feature type="transmembrane region" description="Helical" evidence="5">
    <location>
        <begin position="72"/>
        <end position="95"/>
    </location>
</feature>
<keyword evidence="3 5" id="KW-1133">Transmembrane helix</keyword>
<protein>
    <recommendedName>
        <fullName evidence="8">CysZ-like protein</fullName>
    </recommendedName>
</protein>
<feature type="transmembrane region" description="Helical" evidence="5">
    <location>
        <begin position="21"/>
        <end position="44"/>
    </location>
</feature>
<accession>A0A438AKG4</accession>
<dbReference type="RefSeq" id="WP_127904601.1">
    <property type="nucleotide sequence ID" value="NZ_RQXX01000001.1"/>
</dbReference>
<keyword evidence="7" id="KW-1185">Reference proteome</keyword>
<dbReference type="Proteomes" id="UP000285908">
    <property type="component" value="Unassembled WGS sequence"/>
</dbReference>
<name>A0A438AKG4_9RHOB</name>
<comment type="subcellular location">
    <subcellularLocation>
        <location evidence="1">Membrane</location>
        <topology evidence="1">Multi-pass membrane protein</topology>
    </subcellularLocation>
</comment>
<dbReference type="EMBL" id="RQXX01000001">
    <property type="protein sequence ID" value="RVV99160.1"/>
    <property type="molecule type" value="Genomic_DNA"/>
</dbReference>
<proteinExistence type="predicted"/>
<gene>
    <name evidence="6" type="ORF">EKE94_00225</name>
</gene>
<feature type="transmembrane region" description="Helical" evidence="5">
    <location>
        <begin position="152"/>
        <end position="171"/>
    </location>
</feature>